<dbReference type="PRINTS" id="PR00463">
    <property type="entry name" value="EP450I"/>
</dbReference>
<keyword evidence="6" id="KW-0560">Oxidoreductase</keyword>
<organism evidence="7 8">
    <name type="scientific">Neolecta irregularis (strain DAH-3)</name>
    <dbReference type="NCBI Taxonomy" id="1198029"/>
    <lineage>
        <taxon>Eukaryota</taxon>
        <taxon>Fungi</taxon>
        <taxon>Dikarya</taxon>
        <taxon>Ascomycota</taxon>
        <taxon>Taphrinomycotina</taxon>
        <taxon>Neolectales</taxon>
        <taxon>Neolectaceae</taxon>
        <taxon>Neolecta</taxon>
    </lineage>
</organism>
<comment type="caution">
    <text evidence="7">The sequence shown here is derived from an EMBL/GenBank/DDBJ whole genome shotgun (WGS) entry which is preliminary data.</text>
</comment>
<dbReference type="PANTHER" id="PTHR24305">
    <property type="entry name" value="CYTOCHROME P450"/>
    <property type="match status" value="1"/>
</dbReference>
<gene>
    <name evidence="7" type="ORF">NEOLI_002054</name>
</gene>
<dbReference type="PANTHER" id="PTHR24305:SF166">
    <property type="entry name" value="CYTOCHROME P450 12A4, MITOCHONDRIAL-RELATED"/>
    <property type="match status" value="1"/>
</dbReference>
<keyword evidence="6" id="KW-0503">Monooxygenase</keyword>
<evidence type="ECO:0000256" key="4">
    <source>
        <dbReference type="ARBA" id="ARBA00023004"/>
    </source>
</evidence>
<name>A0A1U7LVZ9_NEOID</name>
<dbReference type="Pfam" id="PF00067">
    <property type="entry name" value="p450"/>
    <property type="match status" value="1"/>
</dbReference>
<dbReference type="InterPro" id="IPR036396">
    <property type="entry name" value="Cyt_P450_sf"/>
</dbReference>
<evidence type="ECO:0000313" key="7">
    <source>
        <dbReference type="EMBL" id="OLL26798.1"/>
    </source>
</evidence>
<proteinExistence type="inferred from homology"/>
<dbReference type="GO" id="GO:0005506">
    <property type="term" value="F:iron ion binding"/>
    <property type="evidence" value="ECO:0007669"/>
    <property type="project" value="InterPro"/>
</dbReference>
<keyword evidence="4 5" id="KW-0408">Iron</keyword>
<evidence type="ECO:0000256" key="3">
    <source>
        <dbReference type="ARBA" id="ARBA00022723"/>
    </source>
</evidence>
<protein>
    <submittedName>
        <fullName evidence="7">Isotrichodermin C-15 hydroxylase</fullName>
    </submittedName>
</protein>
<dbReference type="STRING" id="1198029.A0A1U7LVZ9"/>
<keyword evidence="5 6" id="KW-0349">Heme</keyword>
<dbReference type="Gene3D" id="1.10.630.10">
    <property type="entry name" value="Cytochrome P450"/>
    <property type="match status" value="1"/>
</dbReference>
<dbReference type="Proteomes" id="UP000186594">
    <property type="component" value="Unassembled WGS sequence"/>
</dbReference>
<dbReference type="InterPro" id="IPR050121">
    <property type="entry name" value="Cytochrome_P450_monoxygenase"/>
</dbReference>
<evidence type="ECO:0000256" key="2">
    <source>
        <dbReference type="ARBA" id="ARBA00010617"/>
    </source>
</evidence>
<dbReference type="SUPFAM" id="SSF48264">
    <property type="entry name" value="Cytochrome P450"/>
    <property type="match status" value="1"/>
</dbReference>
<evidence type="ECO:0000256" key="6">
    <source>
        <dbReference type="RuleBase" id="RU000461"/>
    </source>
</evidence>
<dbReference type="PRINTS" id="PR00385">
    <property type="entry name" value="P450"/>
</dbReference>
<dbReference type="PROSITE" id="PS00086">
    <property type="entry name" value="CYTOCHROME_P450"/>
    <property type="match status" value="1"/>
</dbReference>
<evidence type="ECO:0000256" key="1">
    <source>
        <dbReference type="ARBA" id="ARBA00001971"/>
    </source>
</evidence>
<dbReference type="InterPro" id="IPR017972">
    <property type="entry name" value="Cyt_P450_CS"/>
</dbReference>
<dbReference type="GO" id="GO:0004497">
    <property type="term" value="F:monooxygenase activity"/>
    <property type="evidence" value="ECO:0007669"/>
    <property type="project" value="UniProtKB-KW"/>
</dbReference>
<dbReference type="EMBL" id="LXFE01000146">
    <property type="protein sequence ID" value="OLL26798.1"/>
    <property type="molecule type" value="Genomic_DNA"/>
</dbReference>
<evidence type="ECO:0000256" key="5">
    <source>
        <dbReference type="PIRSR" id="PIRSR602401-1"/>
    </source>
</evidence>
<accession>A0A1U7LVZ9</accession>
<keyword evidence="3 5" id="KW-0479">Metal-binding</keyword>
<comment type="similarity">
    <text evidence="2 6">Belongs to the cytochrome P450 family.</text>
</comment>
<dbReference type="OrthoDB" id="1470350at2759"/>
<dbReference type="AlphaFoldDB" id="A0A1U7LVZ9"/>
<dbReference type="InterPro" id="IPR002401">
    <property type="entry name" value="Cyt_P450_E_grp-I"/>
</dbReference>
<feature type="binding site" description="axial binding residue" evidence="5">
    <location>
        <position position="456"/>
    </location>
    <ligand>
        <name>heme</name>
        <dbReference type="ChEBI" id="CHEBI:30413"/>
    </ligand>
    <ligandPart>
        <name>Fe</name>
        <dbReference type="ChEBI" id="CHEBI:18248"/>
    </ligandPart>
</feature>
<dbReference type="GO" id="GO:0016705">
    <property type="term" value="F:oxidoreductase activity, acting on paired donors, with incorporation or reduction of molecular oxygen"/>
    <property type="evidence" value="ECO:0007669"/>
    <property type="project" value="InterPro"/>
</dbReference>
<reference evidence="7 8" key="1">
    <citation type="submission" date="2016-04" db="EMBL/GenBank/DDBJ databases">
        <title>Evolutionary innovation and constraint leading to complex multicellularity in the Ascomycota.</title>
        <authorList>
            <person name="Cisse O."/>
            <person name="Nguyen A."/>
            <person name="Hewitt D.A."/>
            <person name="Jedd G."/>
            <person name="Stajich J.E."/>
        </authorList>
    </citation>
    <scope>NUCLEOTIDE SEQUENCE [LARGE SCALE GENOMIC DNA]</scope>
    <source>
        <strain evidence="7 8">DAH-3</strain>
    </source>
</reference>
<evidence type="ECO:0000313" key="8">
    <source>
        <dbReference type="Proteomes" id="UP000186594"/>
    </source>
</evidence>
<keyword evidence="8" id="KW-1185">Reference proteome</keyword>
<dbReference type="InterPro" id="IPR001128">
    <property type="entry name" value="Cyt_P450"/>
</dbReference>
<comment type="cofactor">
    <cofactor evidence="1 5">
        <name>heme</name>
        <dbReference type="ChEBI" id="CHEBI:30413"/>
    </cofactor>
</comment>
<sequence>MQQAIFLFTSVILPTLCWILYQLYFCPLSKFPGPFWAKINPFWHAYQVSTGQRHKRFTRLHQQYGREVFEFSQRVLGDIVRVGLNDISVCNVSGQRDLHQHGVTLIKSPGYNAFRADLRYSNVFNEQNKIAHGQLRREISAAFSTRSLEGLEKYVEKNVVAFCNGIKRFGKDGKQPLKDITLWSTFLTFDVLGDLCFSKTYGMLETGVKNPIIEAVQSSVRMTSVFAIAPHLLFLMLRVSPKNLIEKRRLESYDRLRERLSTKSVRKDFFHYLVDNGKFEETDEADIGHLQSIMQTFLGAGGDTTSCTVSFVSYFTHSLATITAAIYYLCKNPLAQSKLRQEVAKEFYSVEDISHRRLATLTYLNAVIEETLRIAPPVLGELPRLTTAPDTIVAGCHFPIGVTLSNCHYALSRDARYFTDPESFIPERWFENGFDKDQTLGVEAKYQPFSLGPRKCIGFSMAYMEIRLTLAHWIFQFDAELEDPFYRYEPEDYTLAIRPPLLVKARSRL</sequence>
<dbReference type="GO" id="GO:0020037">
    <property type="term" value="F:heme binding"/>
    <property type="evidence" value="ECO:0007669"/>
    <property type="project" value="InterPro"/>
</dbReference>